<dbReference type="PROSITE" id="PS50928">
    <property type="entry name" value="ABC_TM1"/>
    <property type="match status" value="1"/>
</dbReference>
<comment type="similarity">
    <text evidence="7">Belongs to the binding-protein-dependent transport system permease family.</text>
</comment>
<dbReference type="InterPro" id="IPR000515">
    <property type="entry name" value="MetI-like"/>
</dbReference>
<protein>
    <submittedName>
        <fullName evidence="9">Multiple sugar transport system permease protein</fullName>
    </submittedName>
</protein>
<comment type="subcellular location">
    <subcellularLocation>
        <location evidence="1 7">Cell membrane</location>
        <topology evidence="1 7">Multi-pass membrane protein</topology>
    </subcellularLocation>
</comment>
<feature type="transmembrane region" description="Helical" evidence="7">
    <location>
        <begin position="285"/>
        <end position="305"/>
    </location>
</feature>
<dbReference type="Proteomes" id="UP001224122">
    <property type="component" value="Unassembled WGS sequence"/>
</dbReference>
<sequence length="319" mass="36209">MQRDSKLSTVVNSPIPFVKKKNKWLNASRKEGITFYLLISPWLLGFLFFILGPMVSSLYISFTNWDLLTNAKWIGLENYIKAFTGDDLFWQSLKVTMIYSLFSVPLGLIVSLGVAMLLNQAVRGMRIFRTIYYLPAVVSGVSVMVLWMYIFNPQIGLLNTFLGYLGINGPGWIFDPKWAMVSIIIMGLWGAGGGIIVWLAGLNGIPDYLYEAADLDGASKFQKFRHITIPMLTPTIFFNLITGIIGALQTFGQAYVMTKGGPMNSTLFFNYYLFRKAFEEFDMGYASALAWILFIIIFIFTLLVFKSSSFWVHYEGERK</sequence>
<dbReference type="InterPro" id="IPR035906">
    <property type="entry name" value="MetI-like_sf"/>
</dbReference>
<dbReference type="CDD" id="cd06261">
    <property type="entry name" value="TM_PBP2"/>
    <property type="match status" value="1"/>
</dbReference>
<feature type="transmembrane region" description="Helical" evidence="7">
    <location>
        <begin position="130"/>
        <end position="150"/>
    </location>
</feature>
<reference evidence="9 10" key="1">
    <citation type="submission" date="2023-07" db="EMBL/GenBank/DDBJ databases">
        <title>Genomic Encyclopedia of Type Strains, Phase IV (KMG-IV): sequencing the most valuable type-strain genomes for metagenomic binning, comparative biology and taxonomic classification.</title>
        <authorList>
            <person name="Goeker M."/>
        </authorList>
    </citation>
    <scope>NUCLEOTIDE SEQUENCE [LARGE SCALE GENOMIC DNA]</scope>
    <source>
        <strain evidence="9 10">DSM 27594</strain>
    </source>
</reference>
<evidence type="ECO:0000256" key="4">
    <source>
        <dbReference type="ARBA" id="ARBA00022692"/>
    </source>
</evidence>
<keyword evidence="2 7" id="KW-0813">Transport</keyword>
<evidence type="ECO:0000313" key="10">
    <source>
        <dbReference type="Proteomes" id="UP001224122"/>
    </source>
</evidence>
<evidence type="ECO:0000256" key="3">
    <source>
        <dbReference type="ARBA" id="ARBA00022475"/>
    </source>
</evidence>
<dbReference type="Gene3D" id="1.10.3720.10">
    <property type="entry name" value="MetI-like"/>
    <property type="match status" value="1"/>
</dbReference>
<evidence type="ECO:0000256" key="1">
    <source>
        <dbReference type="ARBA" id="ARBA00004651"/>
    </source>
</evidence>
<evidence type="ECO:0000256" key="2">
    <source>
        <dbReference type="ARBA" id="ARBA00022448"/>
    </source>
</evidence>
<dbReference type="InterPro" id="IPR051393">
    <property type="entry name" value="ABC_transporter_permease"/>
</dbReference>
<feature type="transmembrane region" description="Helical" evidence="7">
    <location>
        <begin position="97"/>
        <end position="118"/>
    </location>
</feature>
<dbReference type="SUPFAM" id="SSF161098">
    <property type="entry name" value="MetI-like"/>
    <property type="match status" value="1"/>
</dbReference>
<keyword evidence="3" id="KW-1003">Cell membrane</keyword>
<comment type="caution">
    <text evidence="9">The sequence shown here is derived from an EMBL/GenBank/DDBJ whole genome shotgun (WGS) entry which is preliminary data.</text>
</comment>
<keyword evidence="5 7" id="KW-1133">Transmembrane helix</keyword>
<keyword evidence="6 7" id="KW-0472">Membrane</keyword>
<name>A0ABT9Y0G7_9BACI</name>
<dbReference type="RefSeq" id="WP_307412516.1">
    <property type="nucleotide sequence ID" value="NZ_JAUSTW010000009.1"/>
</dbReference>
<organism evidence="9 10">
    <name type="scientific">Neobacillus ginsengisoli</name>
    <dbReference type="NCBI Taxonomy" id="904295"/>
    <lineage>
        <taxon>Bacteria</taxon>
        <taxon>Bacillati</taxon>
        <taxon>Bacillota</taxon>
        <taxon>Bacilli</taxon>
        <taxon>Bacillales</taxon>
        <taxon>Bacillaceae</taxon>
        <taxon>Neobacillus</taxon>
    </lineage>
</organism>
<dbReference type="PANTHER" id="PTHR30193:SF1">
    <property type="entry name" value="ABC TRANSPORTER PERMEASE PROTEIN YESP-RELATED"/>
    <property type="match status" value="1"/>
</dbReference>
<evidence type="ECO:0000259" key="8">
    <source>
        <dbReference type="PROSITE" id="PS50928"/>
    </source>
</evidence>
<feature type="domain" description="ABC transmembrane type-1" evidence="8">
    <location>
        <begin position="93"/>
        <end position="304"/>
    </location>
</feature>
<keyword evidence="10" id="KW-1185">Reference proteome</keyword>
<dbReference type="EMBL" id="JAUSTW010000009">
    <property type="protein sequence ID" value="MDQ0201317.1"/>
    <property type="molecule type" value="Genomic_DNA"/>
</dbReference>
<proteinExistence type="inferred from homology"/>
<evidence type="ECO:0000256" key="7">
    <source>
        <dbReference type="RuleBase" id="RU363032"/>
    </source>
</evidence>
<gene>
    <name evidence="9" type="ORF">J2S10_004523</name>
</gene>
<keyword evidence="4 7" id="KW-0812">Transmembrane</keyword>
<evidence type="ECO:0000313" key="9">
    <source>
        <dbReference type="EMBL" id="MDQ0201317.1"/>
    </source>
</evidence>
<evidence type="ECO:0000256" key="5">
    <source>
        <dbReference type="ARBA" id="ARBA00022989"/>
    </source>
</evidence>
<feature type="transmembrane region" description="Helical" evidence="7">
    <location>
        <begin position="33"/>
        <end position="60"/>
    </location>
</feature>
<accession>A0ABT9Y0G7</accession>
<evidence type="ECO:0000256" key="6">
    <source>
        <dbReference type="ARBA" id="ARBA00023136"/>
    </source>
</evidence>
<feature type="transmembrane region" description="Helical" evidence="7">
    <location>
        <begin position="178"/>
        <end position="200"/>
    </location>
</feature>
<feature type="transmembrane region" description="Helical" evidence="7">
    <location>
        <begin position="229"/>
        <end position="248"/>
    </location>
</feature>
<dbReference type="Pfam" id="PF00528">
    <property type="entry name" value="BPD_transp_1"/>
    <property type="match status" value="1"/>
</dbReference>
<keyword evidence="9" id="KW-0762">Sugar transport</keyword>
<dbReference type="PANTHER" id="PTHR30193">
    <property type="entry name" value="ABC TRANSPORTER PERMEASE PROTEIN"/>
    <property type="match status" value="1"/>
</dbReference>
<dbReference type="SUPFAM" id="SSF160964">
    <property type="entry name" value="MalF N-terminal region-like"/>
    <property type="match status" value="1"/>
</dbReference>